<proteinExistence type="inferred from homology"/>
<dbReference type="PANTHER" id="PTHR30193">
    <property type="entry name" value="ABC TRANSPORTER PERMEASE PROTEIN"/>
    <property type="match status" value="1"/>
</dbReference>
<dbReference type="Gene3D" id="1.10.3720.10">
    <property type="entry name" value="MetI-like"/>
    <property type="match status" value="1"/>
</dbReference>
<evidence type="ECO:0000256" key="7">
    <source>
        <dbReference type="RuleBase" id="RU363032"/>
    </source>
</evidence>
<keyword evidence="4 7" id="KW-0812">Transmembrane</keyword>
<feature type="domain" description="ABC transmembrane type-1" evidence="8">
    <location>
        <begin position="82"/>
        <end position="296"/>
    </location>
</feature>
<comment type="caution">
    <text evidence="9">The sequence shown here is derived from an EMBL/GenBank/DDBJ whole genome shotgun (WGS) entry which is preliminary data.</text>
</comment>
<keyword evidence="3" id="KW-1003">Cell membrane</keyword>
<dbReference type="PANTHER" id="PTHR30193:SF37">
    <property type="entry name" value="INNER MEMBRANE ABC TRANSPORTER PERMEASE PROTEIN YCJO"/>
    <property type="match status" value="1"/>
</dbReference>
<evidence type="ECO:0000256" key="6">
    <source>
        <dbReference type="ARBA" id="ARBA00023136"/>
    </source>
</evidence>
<dbReference type="Proteomes" id="UP001145145">
    <property type="component" value="Unassembled WGS sequence"/>
</dbReference>
<feature type="transmembrane region" description="Helical" evidence="7">
    <location>
        <begin position="277"/>
        <end position="298"/>
    </location>
</feature>
<comment type="subcellular location">
    <subcellularLocation>
        <location evidence="1 7">Cell membrane</location>
        <topology evidence="1 7">Multi-pass membrane protein</topology>
    </subcellularLocation>
</comment>
<dbReference type="PROSITE" id="PS50928">
    <property type="entry name" value="ABC_TM1"/>
    <property type="match status" value="1"/>
</dbReference>
<dbReference type="RefSeq" id="WP_281872800.1">
    <property type="nucleotide sequence ID" value="NZ_BSBO01000017.1"/>
</dbReference>
<sequence>MPENKAVAKGSKKGLSWKKKDWIAGYIFIAPVTLGLLVFYIWPFIQNVWFSFNDVNKFNMTTFCGLENYKQLIGDKEVWAALGTTLKYVVFTVPIGLFLSILVAALLNSKIKGKSIYRTLYFLPSVTMAAAVAMVWKWIYNEQMGVLNSAIRALGGEGHGWLTDPSTALFCIMLVGLWMKVGYDMIILLAGMQGISNSYYEAAALDGAGPIQQFFKITIPMLTPTIFFTMITGIISGFQVFDVIFMMIGKTNPAYESTKTVVMLFYRTAFDYGYKGYAAAISILIFVIIMLVTVVQMWGQKKWVNYD</sequence>
<dbReference type="InterPro" id="IPR000515">
    <property type="entry name" value="MetI-like"/>
</dbReference>
<feature type="transmembrane region" description="Helical" evidence="7">
    <location>
        <begin position="119"/>
        <end position="139"/>
    </location>
</feature>
<evidence type="ECO:0000256" key="5">
    <source>
        <dbReference type="ARBA" id="ARBA00022989"/>
    </source>
</evidence>
<evidence type="ECO:0000256" key="2">
    <source>
        <dbReference type="ARBA" id="ARBA00022448"/>
    </source>
</evidence>
<evidence type="ECO:0000259" key="8">
    <source>
        <dbReference type="PROSITE" id="PS50928"/>
    </source>
</evidence>
<evidence type="ECO:0000256" key="3">
    <source>
        <dbReference type="ARBA" id="ARBA00022475"/>
    </source>
</evidence>
<keyword evidence="10" id="KW-1185">Reference proteome</keyword>
<feature type="transmembrane region" description="Helical" evidence="7">
    <location>
        <begin position="21"/>
        <end position="42"/>
    </location>
</feature>
<dbReference type="EMBL" id="BSBO01000017">
    <property type="protein sequence ID" value="GLG04614.1"/>
    <property type="molecule type" value="Genomic_DNA"/>
</dbReference>
<comment type="similarity">
    <text evidence="7">Belongs to the binding-protein-dependent transport system permease family.</text>
</comment>
<accession>A0A9W6FCI6</accession>
<dbReference type="Pfam" id="PF00528">
    <property type="entry name" value="BPD_transp_1"/>
    <property type="match status" value="1"/>
</dbReference>
<keyword evidence="2 7" id="KW-0813">Transport</keyword>
<evidence type="ECO:0000313" key="9">
    <source>
        <dbReference type="EMBL" id="GLG04614.1"/>
    </source>
</evidence>
<dbReference type="CDD" id="cd06261">
    <property type="entry name" value="TM_PBP2"/>
    <property type="match status" value="1"/>
</dbReference>
<protein>
    <submittedName>
        <fullName evidence="9">Sugar ABC transporter permease</fullName>
    </submittedName>
</protein>
<evidence type="ECO:0000313" key="10">
    <source>
        <dbReference type="Proteomes" id="UP001145145"/>
    </source>
</evidence>
<name>A0A9W6FCI6_9FIRM</name>
<dbReference type="InterPro" id="IPR035906">
    <property type="entry name" value="MetI-like_sf"/>
</dbReference>
<reference evidence="9 10" key="1">
    <citation type="journal article" date="2023" name="Int. J. Syst. Evol. Microbiol.">
        <title>Sellimonas catena sp. nov., isolated from human faeces.</title>
        <authorList>
            <person name="Hisatomi A."/>
            <person name="Ohkuma M."/>
            <person name="Sakamoto M."/>
        </authorList>
    </citation>
    <scope>NUCLEOTIDE SEQUENCE [LARGE SCALE GENOMIC DNA]</scope>
    <source>
        <strain evidence="9 10">12EGH17</strain>
    </source>
</reference>
<keyword evidence="5 7" id="KW-1133">Transmembrane helix</keyword>
<feature type="transmembrane region" description="Helical" evidence="7">
    <location>
        <begin position="226"/>
        <end position="248"/>
    </location>
</feature>
<dbReference type="AlphaFoldDB" id="A0A9W6FCI6"/>
<organism evidence="9 10">
    <name type="scientific">Sellimonas catena</name>
    <dbReference type="NCBI Taxonomy" id="2994035"/>
    <lineage>
        <taxon>Bacteria</taxon>
        <taxon>Bacillati</taxon>
        <taxon>Bacillota</taxon>
        <taxon>Clostridia</taxon>
        <taxon>Lachnospirales</taxon>
        <taxon>Lachnospiraceae</taxon>
        <taxon>Sellimonas</taxon>
    </lineage>
</organism>
<evidence type="ECO:0000256" key="4">
    <source>
        <dbReference type="ARBA" id="ARBA00022692"/>
    </source>
</evidence>
<keyword evidence="6 7" id="KW-0472">Membrane</keyword>
<feature type="transmembrane region" description="Helical" evidence="7">
    <location>
        <begin position="167"/>
        <end position="190"/>
    </location>
</feature>
<feature type="transmembrane region" description="Helical" evidence="7">
    <location>
        <begin position="88"/>
        <end position="107"/>
    </location>
</feature>
<dbReference type="GO" id="GO:0055085">
    <property type="term" value="P:transmembrane transport"/>
    <property type="evidence" value="ECO:0007669"/>
    <property type="project" value="InterPro"/>
</dbReference>
<dbReference type="GO" id="GO:0005886">
    <property type="term" value="C:plasma membrane"/>
    <property type="evidence" value="ECO:0007669"/>
    <property type="project" value="UniProtKB-SubCell"/>
</dbReference>
<evidence type="ECO:0000256" key="1">
    <source>
        <dbReference type="ARBA" id="ARBA00004651"/>
    </source>
</evidence>
<dbReference type="InterPro" id="IPR051393">
    <property type="entry name" value="ABC_transporter_permease"/>
</dbReference>
<gene>
    <name evidence="9" type="ORF">Selli1_17880</name>
</gene>
<dbReference type="SUPFAM" id="SSF161098">
    <property type="entry name" value="MetI-like"/>
    <property type="match status" value="1"/>
</dbReference>